<comment type="caution">
    <text evidence="2">The sequence shown here is derived from an EMBL/GenBank/DDBJ whole genome shotgun (WGS) entry which is preliminary data.</text>
</comment>
<dbReference type="PROSITE" id="PS51462">
    <property type="entry name" value="NUDIX"/>
    <property type="match status" value="1"/>
</dbReference>
<dbReference type="FunFam" id="3.90.79.10:FF:000019">
    <property type="entry name" value="Thiamin pyrophosphokinase, putative"/>
    <property type="match status" value="1"/>
</dbReference>
<protein>
    <recommendedName>
        <fullName evidence="1">Nudix hydrolase domain-containing protein</fullName>
    </recommendedName>
</protein>
<evidence type="ECO:0000259" key="1">
    <source>
        <dbReference type="PROSITE" id="PS51462"/>
    </source>
</evidence>
<feature type="domain" description="Nudix hydrolase" evidence="1">
    <location>
        <begin position="130"/>
        <end position="277"/>
    </location>
</feature>
<dbReference type="AlphaFoldDB" id="A0A642ULG3"/>
<organism evidence="2 3">
    <name type="scientific">Trichomonascus ciferrii</name>
    <dbReference type="NCBI Taxonomy" id="44093"/>
    <lineage>
        <taxon>Eukaryota</taxon>
        <taxon>Fungi</taxon>
        <taxon>Dikarya</taxon>
        <taxon>Ascomycota</taxon>
        <taxon>Saccharomycotina</taxon>
        <taxon>Dipodascomycetes</taxon>
        <taxon>Dipodascales</taxon>
        <taxon>Trichomonascaceae</taxon>
        <taxon>Trichomonascus</taxon>
        <taxon>Trichomonascus ciferrii complex</taxon>
    </lineage>
</organism>
<accession>A0A642ULG3</accession>
<dbReference type="CDD" id="cd03676">
    <property type="entry name" value="NUDIX_Tnr3_like"/>
    <property type="match status" value="1"/>
</dbReference>
<dbReference type="PANTHER" id="PTHR13622">
    <property type="entry name" value="THIAMIN PYROPHOSPHOKINASE"/>
    <property type="match status" value="1"/>
</dbReference>
<name>A0A642ULG3_9ASCO</name>
<proteinExistence type="predicted"/>
<evidence type="ECO:0000313" key="3">
    <source>
        <dbReference type="Proteomes" id="UP000761534"/>
    </source>
</evidence>
<dbReference type="PANTHER" id="PTHR13622:SF8">
    <property type="entry name" value="THIAMIN PYROPHOSPHOKINASE 1"/>
    <property type="match status" value="1"/>
</dbReference>
<reference evidence="2" key="1">
    <citation type="journal article" date="2019" name="G3 (Bethesda)">
        <title>Genome Assemblies of Two Rare Opportunistic Yeast Pathogens: Diutina rugosa (syn. Candida rugosa) and Trichomonascus ciferrii (syn. Candida ciferrii).</title>
        <authorList>
            <person name="Mixao V."/>
            <person name="Saus E."/>
            <person name="Hansen A.P."/>
            <person name="Lass-Florl C."/>
            <person name="Gabaldon T."/>
        </authorList>
    </citation>
    <scope>NUCLEOTIDE SEQUENCE</scope>
    <source>
        <strain evidence="2">CBS 4856</strain>
    </source>
</reference>
<dbReference type="Proteomes" id="UP000761534">
    <property type="component" value="Unassembled WGS sequence"/>
</dbReference>
<dbReference type="VEuPathDB" id="FungiDB:TRICI_006416"/>
<dbReference type="InterPro" id="IPR031804">
    <property type="entry name" value="DUF4743"/>
</dbReference>
<dbReference type="Pfam" id="PF00293">
    <property type="entry name" value="NUDIX"/>
    <property type="match status" value="1"/>
</dbReference>
<dbReference type="SUPFAM" id="SSF55811">
    <property type="entry name" value="Nudix"/>
    <property type="match status" value="1"/>
</dbReference>
<dbReference type="GO" id="GO:0044715">
    <property type="term" value="F:8-oxo-dGDP phosphatase activity"/>
    <property type="evidence" value="ECO:0007669"/>
    <property type="project" value="TreeGrafter"/>
</dbReference>
<gene>
    <name evidence="2" type="ORF">TRICI_006416</name>
</gene>
<sequence>MYSYLDLVKQTDSVPYPKDVQHNFIQQKCYAFLAHDGIPIGRILPFVVEHLTGFPSVLKVDHNKQTVKISPSMDTVHARSEMLSRIVNEWRRKKTFKVLEGWRDELYCVYNPTHTEYLFIERAAAALFGVITYGVHIVGYVPGPELKLWIPRRSYNKPTFPGLLDNTVAGGIGYPHGIMETVVKECAEEAGLSREYVLSHIKPAGVISYNHQRENTVELEEGLFQPEVEYVYDLEMEPDVIPKVVDGEVESFELFTIDRVKEELKKGSFKYNTATITIDFFIRHGILTPEDEPDYLEIVQRSHRLLEYPVM</sequence>
<dbReference type="InterPro" id="IPR000086">
    <property type="entry name" value="NUDIX_hydrolase_dom"/>
</dbReference>
<dbReference type="OrthoDB" id="10261522at2759"/>
<keyword evidence="3" id="KW-1185">Reference proteome</keyword>
<dbReference type="Pfam" id="PF15916">
    <property type="entry name" value="DUF4743"/>
    <property type="match status" value="1"/>
</dbReference>
<evidence type="ECO:0000313" key="2">
    <source>
        <dbReference type="EMBL" id="KAA8898992.1"/>
    </source>
</evidence>
<dbReference type="Gene3D" id="3.90.79.10">
    <property type="entry name" value="Nucleoside Triphosphate Pyrophosphohydrolase"/>
    <property type="match status" value="1"/>
</dbReference>
<dbReference type="InterPro" id="IPR015797">
    <property type="entry name" value="NUDIX_hydrolase-like_dom_sf"/>
</dbReference>
<dbReference type="EMBL" id="SWFS01000532">
    <property type="protein sequence ID" value="KAA8898992.1"/>
    <property type="molecule type" value="Genomic_DNA"/>
</dbReference>